<accession>A0A931NCG3</accession>
<keyword evidence="3" id="KW-1185">Reference proteome</keyword>
<feature type="region of interest" description="Disordered" evidence="1">
    <location>
        <begin position="524"/>
        <end position="586"/>
    </location>
</feature>
<organism evidence="2 3">
    <name type="scientific">Inhella proteolytica</name>
    <dbReference type="NCBI Taxonomy" id="2795029"/>
    <lineage>
        <taxon>Bacteria</taxon>
        <taxon>Pseudomonadati</taxon>
        <taxon>Pseudomonadota</taxon>
        <taxon>Betaproteobacteria</taxon>
        <taxon>Burkholderiales</taxon>
        <taxon>Sphaerotilaceae</taxon>
        <taxon>Inhella</taxon>
    </lineage>
</organism>
<gene>
    <name evidence="2" type="ORF">I7X39_01340</name>
</gene>
<dbReference type="GO" id="GO:0006508">
    <property type="term" value="P:proteolysis"/>
    <property type="evidence" value="ECO:0007669"/>
    <property type="project" value="InterPro"/>
</dbReference>
<proteinExistence type="predicted"/>
<sequence>MSVSTETRLNRAASAAALALLLQACGGGGGGGAPTPPPPPQTLPGLDDPNVYSANANASLPGATEAAAVTQHSLSLGGQTLNYQATAGHLIAREIGAAQRPQAAVFYVAYTLPGANAATRPVTFFYNGGPGSASVWLQLGSFGPKRLVSGVPETTAARPFPLVDNADSLLAQSDLVFVNAVGSGRSQAIAPFTNRSFWGVNEDASLFRDFIRRYVEVNGRQASPKFLYGESYGGPRTAVLARRLQEANLPMDGLVLQSPAMDYNSNCAIFELPRVSCAGYLPSYAAVGAWHRLSQQVPTDLDAWTIQARQFAAQSYEPAAQAFLTGGSTTPALWPQLANLTGLGANHWQAQFNLPPTYYRENLLPGQLIGRYDGRMLAPVGSALAAEGDPSSTWIGSSFASAINTHLSNDLQYRNGSTYVLLSNAIQVWNFSYGGRDLPDTIPDLAWTLQQNPRLRVLAISGYHDLATPFYRTEQDLARLNSNRVQVRNYPGGHMSFLDDATRVRQKADLVSFYAEVLAARGAAAGSGPQRQASAAAPQRPYPDQAGALPLPGFKRATPEPEFQAPMRDPWVPPRANLTAPVKAPD</sequence>
<evidence type="ECO:0000313" key="3">
    <source>
        <dbReference type="Proteomes" id="UP000613266"/>
    </source>
</evidence>
<dbReference type="AlphaFoldDB" id="A0A931NCG3"/>
<name>A0A931NCG3_9BURK</name>
<dbReference type="Proteomes" id="UP000613266">
    <property type="component" value="Unassembled WGS sequence"/>
</dbReference>
<dbReference type="Pfam" id="PF00450">
    <property type="entry name" value="Peptidase_S10"/>
    <property type="match status" value="1"/>
</dbReference>
<comment type="caution">
    <text evidence="2">The sequence shown here is derived from an EMBL/GenBank/DDBJ whole genome shotgun (WGS) entry which is preliminary data.</text>
</comment>
<evidence type="ECO:0000256" key="1">
    <source>
        <dbReference type="SAM" id="MobiDB-lite"/>
    </source>
</evidence>
<protein>
    <submittedName>
        <fullName evidence="2">Peptidase S10</fullName>
    </submittedName>
</protein>
<evidence type="ECO:0000313" key="2">
    <source>
        <dbReference type="EMBL" id="MBH9575537.1"/>
    </source>
</evidence>
<dbReference type="SUPFAM" id="SSF53474">
    <property type="entry name" value="alpha/beta-Hydrolases"/>
    <property type="match status" value="1"/>
</dbReference>
<dbReference type="Gene3D" id="3.40.50.1820">
    <property type="entry name" value="alpha/beta hydrolase"/>
    <property type="match status" value="1"/>
</dbReference>
<reference evidence="2" key="1">
    <citation type="submission" date="2020-12" db="EMBL/GenBank/DDBJ databases">
        <title>The genome sequence of Inhella sp. 1Y17.</title>
        <authorList>
            <person name="Liu Y."/>
        </authorList>
    </citation>
    <scope>NUCLEOTIDE SEQUENCE</scope>
    <source>
        <strain evidence="2">1Y17</strain>
    </source>
</reference>
<feature type="compositionally biased region" description="Low complexity" evidence="1">
    <location>
        <begin position="524"/>
        <end position="539"/>
    </location>
</feature>
<dbReference type="InterPro" id="IPR001563">
    <property type="entry name" value="Peptidase_S10"/>
</dbReference>
<dbReference type="GO" id="GO:0004185">
    <property type="term" value="F:serine-type carboxypeptidase activity"/>
    <property type="evidence" value="ECO:0007669"/>
    <property type="project" value="InterPro"/>
</dbReference>
<dbReference type="EMBL" id="JAEDAK010000001">
    <property type="protein sequence ID" value="MBH9575537.1"/>
    <property type="molecule type" value="Genomic_DNA"/>
</dbReference>
<dbReference type="InterPro" id="IPR029058">
    <property type="entry name" value="AB_hydrolase_fold"/>
</dbReference>
<dbReference type="RefSeq" id="WP_198109149.1">
    <property type="nucleotide sequence ID" value="NZ_JAEDAK010000001.1"/>
</dbReference>